<dbReference type="Gene3D" id="1.20.900.10">
    <property type="entry name" value="Dbl homology (DH) domain"/>
    <property type="match status" value="1"/>
</dbReference>
<dbReference type="PANTHER" id="PTHR45818">
    <property type="entry name" value="PROTEIN VAV"/>
    <property type="match status" value="1"/>
</dbReference>
<dbReference type="InterPro" id="IPR035899">
    <property type="entry name" value="DBL_dom_sf"/>
</dbReference>
<dbReference type="InterPro" id="IPR000219">
    <property type="entry name" value="DH_dom"/>
</dbReference>
<proteinExistence type="predicted"/>
<dbReference type="PANTHER" id="PTHR45818:SF3">
    <property type="entry name" value="PROTEIN VAV"/>
    <property type="match status" value="1"/>
</dbReference>
<dbReference type="SUPFAM" id="SSF47576">
    <property type="entry name" value="Calponin-homology domain, CH-domain"/>
    <property type="match status" value="1"/>
</dbReference>
<dbReference type="InterPro" id="IPR001715">
    <property type="entry name" value="CH_dom"/>
</dbReference>
<dbReference type="Pfam" id="PF00621">
    <property type="entry name" value="RhoGEF"/>
    <property type="match status" value="1"/>
</dbReference>
<dbReference type="PROSITE" id="PS50010">
    <property type="entry name" value="DH_2"/>
    <property type="match status" value="1"/>
</dbReference>
<dbReference type="AlphaFoldDB" id="A0A7R8WSA8"/>
<dbReference type="PROSITE" id="PS50021">
    <property type="entry name" value="CH"/>
    <property type="match status" value="1"/>
</dbReference>
<dbReference type="OrthoDB" id="5340910at2759"/>
<protein>
    <submittedName>
        <fullName evidence="1">Uncharacterized protein</fullName>
    </submittedName>
</protein>
<dbReference type="Gene3D" id="1.10.418.10">
    <property type="entry name" value="Calponin-like domain"/>
    <property type="match status" value="1"/>
</dbReference>
<evidence type="ECO:0000313" key="1">
    <source>
        <dbReference type="EMBL" id="CAD7233599.1"/>
    </source>
</evidence>
<dbReference type="SUPFAM" id="SSF48065">
    <property type="entry name" value="DBL homology domain (DH-domain)"/>
    <property type="match status" value="1"/>
</dbReference>
<dbReference type="GO" id="GO:0005737">
    <property type="term" value="C:cytoplasm"/>
    <property type="evidence" value="ECO:0007669"/>
    <property type="project" value="TreeGrafter"/>
</dbReference>
<dbReference type="SMART" id="SM00325">
    <property type="entry name" value="RhoGEF"/>
    <property type="match status" value="1"/>
</dbReference>
<dbReference type="InterPro" id="IPR036872">
    <property type="entry name" value="CH_dom_sf"/>
</dbReference>
<dbReference type="GO" id="GO:0005085">
    <property type="term" value="F:guanyl-nucleotide exchange factor activity"/>
    <property type="evidence" value="ECO:0007669"/>
    <property type="project" value="InterPro"/>
</dbReference>
<dbReference type="GO" id="GO:0016477">
    <property type="term" value="P:cell migration"/>
    <property type="evidence" value="ECO:0007669"/>
    <property type="project" value="TreeGrafter"/>
</dbReference>
<accession>A0A7R8WSA8</accession>
<organism evidence="1">
    <name type="scientific">Cyprideis torosa</name>
    <dbReference type="NCBI Taxonomy" id="163714"/>
    <lineage>
        <taxon>Eukaryota</taxon>
        <taxon>Metazoa</taxon>
        <taxon>Ecdysozoa</taxon>
        <taxon>Arthropoda</taxon>
        <taxon>Crustacea</taxon>
        <taxon>Oligostraca</taxon>
        <taxon>Ostracoda</taxon>
        <taxon>Podocopa</taxon>
        <taxon>Podocopida</taxon>
        <taxon>Cytherocopina</taxon>
        <taxon>Cytheroidea</taxon>
        <taxon>Cytherideidae</taxon>
        <taxon>Cyprideis</taxon>
    </lineage>
</organism>
<name>A0A7R8WSA8_9CRUS</name>
<reference evidence="1" key="1">
    <citation type="submission" date="2020-11" db="EMBL/GenBank/DDBJ databases">
        <authorList>
            <person name="Tran Van P."/>
        </authorList>
    </citation>
    <scope>NUCLEOTIDE SEQUENCE</scope>
</reference>
<dbReference type="EMBL" id="OB666586">
    <property type="protein sequence ID" value="CAD7233599.1"/>
    <property type="molecule type" value="Genomic_DNA"/>
</dbReference>
<feature type="non-terminal residue" evidence="1">
    <location>
        <position position="1"/>
    </location>
</feature>
<gene>
    <name evidence="1" type="ORF">CTOB1V02_LOCUS11420</name>
</gene>
<sequence>MTRAWEKALKWIRGFDVQYSCKPQTPHQFHHSLFDGVVLCDILCSLGHLLPDQFEAKPQFRYVAIRNIETFRRICHSKFHMTDKEIFDADMLYDGVQFGRVLATLSVLSQKIGGPLKDSAFSISEQEVEEYQNIDDQALLAVGFGCHVGSAPLPFALLTKEMSLVEMSSTRGRAAQYSSPSSRKFISASGIGPRKLIRIVHQRLSSGQEKTSFRKCLRTSRPMCYEQYVPSDDEAEEGSDDVFESDRDSEVYQKLVTVPRVREDISTLSQREHTINELCNTEELYVKVLEQLDSLFSRPLKSVMRTDQHDVVFFKLSELLRFHRELYSQMKLRRNRNRPALFDVFIEHRSRFLVYGDYMCNVPRAQDVLLEISRKQSDVQKQIEAQEKLFCERNPGSAKLSSLVAIPFQRILKYHLLLDRIKKHTET</sequence>
<dbReference type="Pfam" id="PF00307">
    <property type="entry name" value="CH"/>
    <property type="match status" value="1"/>
</dbReference>